<accession>A0A2N0BIU6</accession>
<feature type="region of interest" description="Disordered" evidence="1">
    <location>
        <begin position="1"/>
        <end position="32"/>
    </location>
</feature>
<name>A0A2N0BIU6_9LEPT</name>
<accession>A0A2N0B3V2</accession>
<evidence type="ECO:0000313" key="2">
    <source>
        <dbReference type="EMBL" id="PJZ91222.1"/>
    </source>
</evidence>
<dbReference type="AlphaFoldDB" id="A0A2N0BIU6"/>
<comment type="caution">
    <text evidence="2">The sequence shown here is derived from an EMBL/GenBank/DDBJ whole genome shotgun (WGS) entry which is preliminary data.</text>
</comment>
<sequence>MRAPEPWISTHKSKPSENVGTHTKKRRAASANERIFDRRKIQSYESFADRADSGLAPLGPKIRSGRGKVSMLDECLHSVPDQALRVACGWGNPWELTRIVV</sequence>
<organism evidence="2">
    <name type="scientific">Leptospira ellisii</name>
    <dbReference type="NCBI Taxonomy" id="2023197"/>
    <lineage>
        <taxon>Bacteria</taxon>
        <taxon>Pseudomonadati</taxon>
        <taxon>Spirochaetota</taxon>
        <taxon>Spirochaetia</taxon>
        <taxon>Leptospirales</taxon>
        <taxon>Leptospiraceae</taxon>
        <taxon>Leptospira</taxon>
    </lineage>
</organism>
<dbReference type="EMBL" id="NPEF01000339">
    <property type="protein sequence ID" value="PJZ91222.1"/>
    <property type="molecule type" value="Genomic_DNA"/>
</dbReference>
<reference evidence="2" key="1">
    <citation type="submission" date="2017-07" db="EMBL/GenBank/DDBJ databases">
        <title>Leptospira spp. isolated from tropical soils.</title>
        <authorList>
            <person name="Thibeaux R."/>
            <person name="Iraola G."/>
            <person name="Ferres I."/>
            <person name="Bierque E."/>
            <person name="Girault D."/>
            <person name="Soupe-Gilbert M.-E."/>
            <person name="Picardeau M."/>
            <person name="Goarant C."/>
        </authorList>
    </citation>
    <scope>NUCLEOTIDE SEQUENCE [LARGE SCALE GENOMIC DNA]</scope>
    <source>
        <strain evidence="2">ATI7-C-A5</strain>
    </source>
</reference>
<evidence type="ECO:0000256" key="1">
    <source>
        <dbReference type="SAM" id="MobiDB-lite"/>
    </source>
</evidence>
<gene>
    <name evidence="2" type="ORF">CH379_19875</name>
</gene>
<protein>
    <submittedName>
        <fullName evidence="2">Uncharacterized protein</fullName>
    </submittedName>
</protein>
<proteinExistence type="predicted"/>